<dbReference type="OrthoDB" id="10268011at2759"/>
<dbReference type="AlphaFoldDB" id="A0A8H6WCD6"/>
<keyword evidence="4" id="KW-1185">Reference proteome</keyword>
<dbReference type="Proteomes" id="UP000613580">
    <property type="component" value="Unassembled WGS sequence"/>
</dbReference>
<dbReference type="EMBL" id="JACAZE010000006">
    <property type="protein sequence ID" value="KAF7313529.1"/>
    <property type="molecule type" value="Genomic_DNA"/>
</dbReference>
<sequence>MAMAHFPAANRPMSRRGSMSYASQAPMTPMSMGMGTTNNFAGYGQDRGLGMEYGDQQGYSPPYHGQHGDGMYNDQGLDMPYGQHYGGGGQQFGQFGHQQPGLYQNNRYGHSYDDLALGRSDPYYDEDDLSMGMHNMQIGRPITPIGMQHGYSQHSMYPSRHRRHSLASVSYSALPPTYIDANSSLYPYRPPSSLHVKFKRKGSLMAGLSLEEAQSTRTKIGGNDQYTMEDLHATQRQIRLRVQWNGYSPLTYQVPLDYSHRHGHTVDMSVLCRRVARACDHYLQAYSIPISPRRITLHKLEEVQYGVWTPMLSTR</sequence>
<organism evidence="3 4">
    <name type="scientific">Mycena chlorophos</name>
    <name type="common">Agaric fungus</name>
    <name type="synonym">Agaricus chlorophos</name>
    <dbReference type="NCBI Taxonomy" id="658473"/>
    <lineage>
        <taxon>Eukaryota</taxon>
        <taxon>Fungi</taxon>
        <taxon>Dikarya</taxon>
        <taxon>Basidiomycota</taxon>
        <taxon>Agaricomycotina</taxon>
        <taxon>Agaricomycetes</taxon>
        <taxon>Agaricomycetidae</taxon>
        <taxon>Agaricales</taxon>
        <taxon>Marasmiineae</taxon>
        <taxon>Mycenaceae</taxon>
        <taxon>Mycena</taxon>
    </lineage>
</organism>
<dbReference type="InterPro" id="IPR046629">
    <property type="entry name" value="DUF6741"/>
</dbReference>
<proteinExistence type="predicted"/>
<protein>
    <recommendedName>
        <fullName evidence="2">DUF6741 domain-containing protein</fullName>
    </recommendedName>
</protein>
<feature type="region of interest" description="Disordered" evidence="1">
    <location>
        <begin position="1"/>
        <end position="30"/>
    </location>
</feature>
<evidence type="ECO:0000313" key="4">
    <source>
        <dbReference type="Proteomes" id="UP000613580"/>
    </source>
</evidence>
<reference evidence="3" key="1">
    <citation type="submission" date="2020-05" db="EMBL/GenBank/DDBJ databases">
        <title>Mycena genomes resolve the evolution of fungal bioluminescence.</title>
        <authorList>
            <person name="Tsai I.J."/>
        </authorList>
    </citation>
    <scope>NUCLEOTIDE SEQUENCE</scope>
    <source>
        <strain evidence="3">110903Hualien_Pintung</strain>
    </source>
</reference>
<evidence type="ECO:0000313" key="3">
    <source>
        <dbReference type="EMBL" id="KAF7313529.1"/>
    </source>
</evidence>
<comment type="caution">
    <text evidence="3">The sequence shown here is derived from an EMBL/GenBank/DDBJ whole genome shotgun (WGS) entry which is preliminary data.</text>
</comment>
<name>A0A8H6WCD6_MYCCL</name>
<feature type="domain" description="DUF6741" evidence="2">
    <location>
        <begin position="185"/>
        <end position="314"/>
    </location>
</feature>
<dbReference type="Pfam" id="PF20526">
    <property type="entry name" value="DUF6741"/>
    <property type="match status" value="1"/>
</dbReference>
<evidence type="ECO:0000259" key="2">
    <source>
        <dbReference type="Pfam" id="PF20526"/>
    </source>
</evidence>
<evidence type="ECO:0000256" key="1">
    <source>
        <dbReference type="SAM" id="MobiDB-lite"/>
    </source>
</evidence>
<gene>
    <name evidence="3" type="ORF">HMN09_00508900</name>
</gene>
<accession>A0A8H6WCD6</accession>